<proteinExistence type="predicted"/>
<name>A0A0E9SDF7_ANGAN</name>
<dbReference type="EMBL" id="GBXM01069320">
    <property type="protein sequence ID" value="JAH39257.1"/>
    <property type="molecule type" value="Transcribed_RNA"/>
</dbReference>
<reference evidence="1" key="1">
    <citation type="submission" date="2014-11" db="EMBL/GenBank/DDBJ databases">
        <authorList>
            <person name="Amaro Gonzalez C."/>
        </authorList>
    </citation>
    <scope>NUCLEOTIDE SEQUENCE</scope>
</reference>
<organism evidence="1">
    <name type="scientific">Anguilla anguilla</name>
    <name type="common">European freshwater eel</name>
    <name type="synonym">Muraena anguilla</name>
    <dbReference type="NCBI Taxonomy" id="7936"/>
    <lineage>
        <taxon>Eukaryota</taxon>
        <taxon>Metazoa</taxon>
        <taxon>Chordata</taxon>
        <taxon>Craniata</taxon>
        <taxon>Vertebrata</taxon>
        <taxon>Euteleostomi</taxon>
        <taxon>Actinopterygii</taxon>
        <taxon>Neopterygii</taxon>
        <taxon>Teleostei</taxon>
        <taxon>Anguilliformes</taxon>
        <taxon>Anguillidae</taxon>
        <taxon>Anguilla</taxon>
    </lineage>
</organism>
<protein>
    <submittedName>
        <fullName evidence="1">Uncharacterized protein</fullName>
    </submittedName>
</protein>
<evidence type="ECO:0000313" key="1">
    <source>
        <dbReference type="EMBL" id="JAH39257.1"/>
    </source>
</evidence>
<reference evidence="1" key="2">
    <citation type="journal article" date="2015" name="Fish Shellfish Immunol.">
        <title>Early steps in the European eel (Anguilla anguilla)-Vibrio vulnificus interaction in the gills: Role of the RtxA13 toxin.</title>
        <authorList>
            <person name="Callol A."/>
            <person name="Pajuelo D."/>
            <person name="Ebbesson L."/>
            <person name="Teles M."/>
            <person name="MacKenzie S."/>
            <person name="Amaro C."/>
        </authorList>
    </citation>
    <scope>NUCLEOTIDE SEQUENCE</scope>
</reference>
<sequence length="34" mass="4049">MKWTVRSFKHPRLRTYVGYASGLKQTPVHGHRRP</sequence>
<accession>A0A0E9SDF7</accession>
<dbReference type="AlphaFoldDB" id="A0A0E9SDF7"/>
<dbReference type="EMBL" id="GBXM01061812">
    <property type="protein sequence ID" value="JAH46765.1"/>
    <property type="molecule type" value="Transcribed_RNA"/>
</dbReference>